<dbReference type="RefSeq" id="WP_109369058.1">
    <property type="nucleotide sequence ID" value="NZ_OOFM01000005.1"/>
</dbReference>
<proteinExistence type="predicted"/>
<dbReference type="Proteomes" id="UP000246073">
    <property type="component" value="Unassembled WGS sequence"/>
</dbReference>
<name>A0A2P9HMR7_9HYPH</name>
<dbReference type="AlphaFoldDB" id="A0A2P9HMR7"/>
<protein>
    <recommendedName>
        <fullName evidence="3">HTH cro/C1-type domain-containing protein</fullName>
    </recommendedName>
</protein>
<dbReference type="SUPFAM" id="SSF47413">
    <property type="entry name" value="lambda repressor-like DNA-binding domains"/>
    <property type="match status" value="1"/>
</dbReference>
<dbReference type="Gene3D" id="1.10.260.40">
    <property type="entry name" value="lambda repressor-like DNA-binding domains"/>
    <property type="match status" value="1"/>
</dbReference>
<evidence type="ECO:0008006" key="3">
    <source>
        <dbReference type="Google" id="ProtNLM"/>
    </source>
</evidence>
<dbReference type="EMBL" id="OOFM01000005">
    <property type="protein sequence ID" value="SPL65405.1"/>
    <property type="molecule type" value="Genomic_DNA"/>
</dbReference>
<evidence type="ECO:0000313" key="2">
    <source>
        <dbReference type="Proteomes" id="UP000246073"/>
    </source>
</evidence>
<reference evidence="2" key="1">
    <citation type="submission" date="2017-12" db="EMBL/GenBank/DDBJ databases">
        <authorList>
            <person name="Diaz M."/>
        </authorList>
    </citation>
    <scope>NUCLEOTIDE SEQUENCE [LARGE SCALE GENOMIC DNA]</scope>
    <source>
        <strain evidence="2">FI11154</strain>
    </source>
</reference>
<dbReference type="GO" id="GO:0003677">
    <property type="term" value="F:DNA binding"/>
    <property type="evidence" value="ECO:0007669"/>
    <property type="project" value="InterPro"/>
</dbReference>
<gene>
    <name evidence="1" type="ORF">OHAE_1272</name>
</gene>
<sequence length="99" mass="11194">MRDNTTKFHDILTRYKQVMAEVEQLTLTGRQIKFVRNELGESQMAFAERIGSTQVSVFRAEEKKEKLCTGLIVLTCLAAAEELGFDIPSDETLRDPVGE</sequence>
<evidence type="ECO:0000313" key="1">
    <source>
        <dbReference type="EMBL" id="SPL65405.1"/>
    </source>
</evidence>
<organism evidence="1 2">
    <name type="scientific">Ochrobactrum soli</name>
    <dbReference type="NCBI Taxonomy" id="2448455"/>
    <lineage>
        <taxon>Bacteria</taxon>
        <taxon>Pseudomonadati</taxon>
        <taxon>Pseudomonadota</taxon>
        <taxon>Alphaproteobacteria</taxon>
        <taxon>Hyphomicrobiales</taxon>
        <taxon>Brucellaceae</taxon>
        <taxon>Brucella/Ochrobactrum group</taxon>
        <taxon>Ochrobactrum</taxon>
    </lineage>
</organism>
<dbReference type="InterPro" id="IPR010982">
    <property type="entry name" value="Lambda_DNA-bd_dom_sf"/>
</dbReference>
<accession>A0A2P9HMR7</accession>